<dbReference type="Proteomes" id="UP000235015">
    <property type="component" value="Unassembled WGS sequence"/>
</dbReference>
<evidence type="ECO:0000313" key="2">
    <source>
        <dbReference type="Proteomes" id="UP000235015"/>
    </source>
</evidence>
<dbReference type="InterPro" id="IPR014942">
    <property type="entry name" value="AbiEii"/>
</dbReference>
<name>A0A2N6CTE4_9GAMM</name>
<evidence type="ECO:0000313" key="1">
    <source>
        <dbReference type="EMBL" id="PLX60364.1"/>
    </source>
</evidence>
<protein>
    <recommendedName>
        <fullName evidence="3">Nucleotidyltransferase</fullName>
    </recommendedName>
</protein>
<organism evidence="1 2">
    <name type="scientific">Sedimenticola selenatireducens</name>
    <dbReference type="NCBI Taxonomy" id="191960"/>
    <lineage>
        <taxon>Bacteria</taxon>
        <taxon>Pseudomonadati</taxon>
        <taxon>Pseudomonadota</taxon>
        <taxon>Gammaproteobacteria</taxon>
        <taxon>Chromatiales</taxon>
        <taxon>Sedimenticolaceae</taxon>
        <taxon>Sedimenticola</taxon>
    </lineage>
</organism>
<dbReference type="EMBL" id="PKUN01000025">
    <property type="protein sequence ID" value="PLX60364.1"/>
    <property type="molecule type" value="Genomic_DNA"/>
</dbReference>
<dbReference type="RefSeq" id="WP_273440610.1">
    <property type="nucleotide sequence ID" value="NZ_PKUN01000025.1"/>
</dbReference>
<accession>A0A2N6CTE4</accession>
<dbReference type="STRING" id="1111735.GCA_000428045_02560"/>
<proteinExistence type="predicted"/>
<gene>
    <name evidence="1" type="ORF">C0630_16365</name>
</gene>
<sequence>MTSTSLDISDKVDPGTLTVLQVVANAARSLGIPFFVIGATARDLVLHLYYGAPVSRATQDLDFAIQIPDWSAFEALKTRLLELGFYETKTAHRLSTSWGGWVDLVPFGPLSSNGKAVAWPPKGDVVMNILGFTEAYSHTLQVRINDTPDTDIVVASPVGLALLKLISWTEREHEKRPNDAKDFLYLCDNYQEIPVIRDRMYDQQAMMERYDWVPECGSAYLLGRDVRQIVGPDTHEHLEQLFNEEIRNRPLKELIRESCEIGATAAQYEEHGVMFQAFLDGYRQ</sequence>
<evidence type="ECO:0008006" key="3">
    <source>
        <dbReference type="Google" id="ProtNLM"/>
    </source>
</evidence>
<dbReference type="Pfam" id="PF08843">
    <property type="entry name" value="AbiEii"/>
    <property type="match status" value="1"/>
</dbReference>
<comment type="caution">
    <text evidence="1">The sequence shown here is derived from an EMBL/GenBank/DDBJ whole genome shotgun (WGS) entry which is preliminary data.</text>
</comment>
<dbReference type="AlphaFoldDB" id="A0A2N6CTE4"/>
<reference evidence="1 2" key="1">
    <citation type="submission" date="2017-11" db="EMBL/GenBank/DDBJ databases">
        <title>Genome-resolved metagenomics identifies genetic mobility, metabolic interactions, and unexpected diversity in perchlorate-reducing communities.</title>
        <authorList>
            <person name="Barnum T.P."/>
            <person name="Figueroa I.A."/>
            <person name="Carlstrom C.I."/>
            <person name="Lucas L.N."/>
            <person name="Engelbrektson A.L."/>
            <person name="Coates J.D."/>
        </authorList>
    </citation>
    <scope>NUCLEOTIDE SEQUENCE [LARGE SCALE GENOMIC DNA]</scope>
    <source>
        <strain evidence="1">BM301</strain>
    </source>
</reference>